<keyword evidence="2" id="KW-0436">Ligase</keyword>
<evidence type="ECO:0000259" key="4">
    <source>
        <dbReference type="Pfam" id="PF01137"/>
    </source>
</evidence>
<dbReference type="InterPro" id="IPR023797">
    <property type="entry name" value="RNA3'_phos_cyclase_dom"/>
</dbReference>
<dbReference type="GO" id="GO:0000166">
    <property type="term" value="F:nucleotide binding"/>
    <property type="evidence" value="ECO:0007669"/>
    <property type="project" value="UniProtKB-KW"/>
</dbReference>
<proteinExistence type="inferred from homology"/>
<accession>A0A0F9MVJ5</accession>
<keyword evidence="3" id="KW-0547">Nucleotide-binding</keyword>
<evidence type="ECO:0000313" key="6">
    <source>
        <dbReference type="EMBL" id="KKN11295.1"/>
    </source>
</evidence>
<dbReference type="InterPro" id="IPR037136">
    <property type="entry name" value="RNA3'_phos_cyclase_dom_sf"/>
</dbReference>
<dbReference type="Pfam" id="PF05189">
    <property type="entry name" value="RTC_insert"/>
    <property type="match status" value="1"/>
</dbReference>
<dbReference type="PIRSF" id="PIRSF005378">
    <property type="entry name" value="RNA3'_term_phos_cycl_euk"/>
    <property type="match status" value="1"/>
</dbReference>
<dbReference type="AlphaFoldDB" id="A0A0F9MVJ5"/>
<dbReference type="SUPFAM" id="SSF52913">
    <property type="entry name" value="RNA 3'-terminal phosphate cyclase, RPTC, insert domain"/>
    <property type="match status" value="1"/>
</dbReference>
<dbReference type="InterPro" id="IPR000228">
    <property type="entry name" value="RNA3'_term_phos_cyc"/>
</dbReference>
<dbReference type="InterPro" id="IPR036553">
    <property type="entry name" value="RPTC_insert"/>
</dbReference>
<organism evidence="6">
    <name type="scientific">marine sediment metagenome</name>
    <dbReference type="NCBI Taxonomy" id="412755"/>
    <lineage>
        <taxon>unclassified sequences</taxon>
        <taxon>metagenomes</taxon>
        <taxon>ecological metagenomes</taxon>
    </lineage>
</organism>
<protein>
    <recommendedName>
        <fullName evidence="7">RNA 3'-terminal phosphate cyclase domain-containing protein</fullName>
    </recommendedName>
</protein>
<dbReference type="EMBL" id="LAZR01004150">
    <property type="protein sequence ID" value="KKN11295.1"/>
    <property type="molecule type" value="Genomic_DNA"/>
</dbReference>
<evidence type="ECO:0008006" key="7">
    <source>
        <dbReference type="Google" id="ProtNLM"/>
    </source>
</evidence>
<dbReference type="InterPro" id="IPR013791">
    <property type="entry name" value="RNA3'-term_phos_cycl_insert"/>
</dbReference>
<comment type="similarity">
    <text evidence="1">Belongs to the RNA 3'-terminal cyclase family. Type 1 subfamily.</text>
</comment>
<evidence type="ECO:0000256" key="3">
    <source>
        <dbReference type="ARBA" id="ARBA00022741"/>
    </source>
</evidence>
<comment type="caution">
    <text evidence="6">The sequence shown here is derived from an EMBL/GenBank/DDBJ whole genome shotgun (WGS) entry which is preliminary data.</text>
</comment>
<evidence type="ECO:0000259" key="5">
    <source>
        <dbReference type="Pfam" id="PF05189"/>
    </source>
</evidence>
<dbReference type="GO" id="GO:0003963">
    <property type="term" value="F:RNA-3'-phosphate cyclase activity"/>
    <property type="evidence" value="ECO:0007669"/>
    <property type="project" value="InterPro"/>
</dbReference>
<dbReference type="GO" id="GO:0006396">
    <property type="term" value="P:RNA processing"/>
    <property type="evidence" value="ECO:0007669"/>
    <property type="project" value="InterPro"/>
</dbReference>
<name>A0A0F9MVJ5_9ZZZZ</name>
<dbReference type="SUPFAM" id="SSF55205">
    <property type="entry name" value="EPT/RTPC-like"/>
    <property type="match status" value="1"/>
</dbReference>
<dbReference type="PANTHER" id="PTHR11096:SF0">
    <property type="entry name" value="RNA 3'-TERMINAL PHOSPHATE CYCLASE"/>
    <property type="match status" value="1"/>
</dbReference>
<dbReference type="PANTHER" id="PTHR11096">
    <property type="entry name" value="RNA 3' TERMINAL PHOSPHATE CYCLASE"/>
    <property type="match status" value="1"/>
</dbReference>
<dbReference type="InterPro" id="IPR017770">
    <property type="entry name" value="RNA3'_term_phos_cyc_type_1"/>
</dbReference>
<dbReference type="Gene3D" id="3.65.10.20">
    <property type="entry name" value="RNA 3'-terminal phosphate cyclase domain"/>
    <property type="match status" value="1"/>
</dbReference>
<feature type="domain" description="RNA 3'-terminal phosphate cyclase insert" evidence="5">
    <location>
        <begin position="187"/>
        <end position="286"/>
    </location>
</feature>
<gene>
    <name evidence="6" type="ORF">LCGC14_1027940</name>
</gene>
<feature type="domain" description="RNA 3'-terminal phosphate cyclase" evidence="4">
    <location>
        <begin position="11"/>
        <end position="340"/>
    </location>
</feature>
<evidence type="ECO:0000256" key="1">
    <source>
        <dbReference type="ARBA" id="ARBA00009206"/>
    </source>
</evidence>
<sequence length="351" mass="38869">MELLEIDGALGEGGGAILRLSAGFSLLFNRSIRIKNIRANRPKPGLRLQHLMGLKALSELTSSTLSECHVGTKEITIHPNKLIKSNIKVEVGTAGNIGLLLQPVQIACMGFNKPEKIEILVNGGGTFGMYAPSLNYLKEVTYSFFKKVGLNIRIEIKKHGFYPKGGAHVKCIIKPPQKKLKAIYLTELGNIDLIQGEIIITNQLMGRNIGKRIQNTILQLLKKQFNIDVEIKVIGVDSLSSGLGLSLWAYSNTGAIISSGTILGEKKITSENLGKIAANKLINYIKNDIPIDNYLSDQIIPLMAYASFDEPSKIKVLEITNHTKTNLELTKLFVDKNYKITREKNHYIIEF</sequence>
<dbReference type="Pfam" id="PF01137">
    <property type="entry name" value="RTC"/>
    <property type="match status" value="1"/>
</dbReference>
<evidence type="ECO:0000256" key="2">
    <source>
        <dbReference type="ARBA" id="ARBA00022598"/>
    </source>
</evidence>
<reference evidence="6" key="1">
    <citation type="journal article" date="2015" name="Nature">
        <title>Complex archaea that bridge the gap between prokaryotes and eukaryotes.</title>
        <authorList>
            <person name="Spang A."/>
            <person name="Saw J.H."/>
            <person name="Jorgensen S.L."/>
            <person name="Zaremba-Niedzwiedzka K."/>
            <person name="Martijn J."/>
            <person name="Lind A.E."/>
            <person name="van Eijk R."/>
            <person name="Schleper C."/>
            <person name="Guy L."/>
            <person name="Ettema T.J."/>
        </authorList>
    </citation>
    <scope>NUCLEOTIDE SEQUENCE</scope>
</reference>
<dbReference type="Gene3D" id="3.30.360.20">
    <property type="entry name" value="RNA 3'-terminal phosphate cyclase, insert domain"/>
    <property type="match status" value="1"/>
</dbReference>
<dbReference type="InterPro" id="IPR013792">
    <property type="entry name" value="RNA3'P_cycl/enolpyr_Trfase_a/b"/>
</dbReference>
<dbReference type="NCBIfam" id="TIGR03399">
    <property type="entry name" value="RNA_3prim_cycl"/>
    <property type="match status" value="1"/>
</dbReference>